<reference evidence="3 4" key="1">
    <citation type="submission" date="2019-07" db="EMBL/GenBank/DDBJ databases">
        <title>Paenibacillus thiaminolyticus NRRL B-4156.</title>
        <authorList>
            <person name="Hehnly C."/>
            <person name="Zhang L."/>
        </authorList>
    </citation>
    <scope>NUCLEOTIDE SEQUENCE [LARGE SCALE GENOMIC DNA]</scope>
    <source>
        <strain evidence="3 4">NRRL B-4156</strain>
    </source>
</reference>
<keyword evidence="1" id="KW-1133">Transmembrane helix</keyword>
<reference evidence="2 5" key="2">
    <citation type="submission" date="2022-05" db="EMBL/GenBank/DDBJ databases">
        <title>Genome Sequencing of Bee-Associated Microbes.</title>
        <authorList>
            <person name="Dunlap C."/>
        </authorList>
    </citation>
    <scope>NUCLEOTIDE SEQUENCE [LARGE SCALE GENOMIC DNA]</scope>
    <source>
        <strain evidence="2 5">NRRL B-14613</strain>
    </source>
</reference>
<dbReference type="Proteomes" id="UP001209276">
    <property type="component" value="Unassembled WGS sequence"/>
</dbReference>
<dbReference type="RefSeq" id="WP_087444452.1">
    <property type="nucleotide sequence ID" value="NZ_CABMNB010000046.1"/>
</dbReference>
<organism evidence="3 4">
    <name type="scientific">Paenibacillus thiaminolyticus</name>
    <name type="common">Bacillus thiaminolyticus</name>
    <dbReference type="NCBI Taxonomy" id="49283"/>
    <lineage>
        <taxon>Bacteria</taxon>
        <taxon>Bacillati</taxon>
        <taxon>Bacillota</taxon>
        <taxon>Bacilli</taxon>
        <taxon>Bacillales</taxon>
        <taxon>Paenibacillaceae</taxon>
        <taxon>Paenibacillus</taxon>
    </lineage>
</organism>
<name>A0AAP9J384_PANTH</name>
<evidence type="ECO:0000313" key="3">
    <source>
        <dbReference type="EMBL" id="QDM44693.1"/>
    </source>
</evidence>
<evidence type="ECO:0000313" key="2">
    <source>
        <dbReference type="EMBL" id="MCY9608908.1"/>
    </source>
</evidence>
<dbReference type="AlphaFoldDB" id="A0AAP9J384"/>
<gene>
    <name evidence="3" type="ORF">FLT43_15345</name>
    <name evidence="2" type="ORF">M5W83_17335</name>
</gene>
<accession>A0AAP9J384</accession>
<feature type="transmembrane region" description="Helical" evidence="1">
    <location>
        <begin position="98"/>
        <end position="120"/>
    </location>
</feature>
<dbReference type="Pfam" id="PF17329">
    <property type="entry name" value="DUF5367"/>
    <property type="match status" value="1"/>
</dbReference>
<keyword evidence="5" id="KW-1185">Reference proteome</keyword>
<evidence type="ECO:0000256" key="1">
    <source>
        <dbReference type="SAM" id="Phobius"/>
    </source>
</evidence>
<protein>
    <submittedName>
        <fullName evidence="2">DUF5367 domain-containing protein</fullName>
    </submittedName>
</protein>
<feature type="transmembrane region" description="Helical" evidence="1">
    <location>
        <begin position="66"/>
        <end position="86"/>
    </location>
</feature>
<keyword evidence="1" id="KW-0812">Transmembrane</keyword>
<dbReference type="GeneID" id="76997337"/>
<feature type="transmembrane region" description="Helical" evidence="1">
    <location>
        <begin position="33"/>
        <end position="54"/>
    </location>
</feature>
<evidence type="ECO:0000313" key="4">
    <source>
        <dbReference type="Proteomes" id="UP000315377"/>
    </source>
</evidence>
<dbReference type="Proteomes" id="UP000315377">
    <property type="component" value="Chromosome"/>
</dbReference>
<dbReference type="EMBL" id="CP041405">
    <property type="protein sequence ID" value="QDM44693.1"/>
    <property type="molecule type" value="Genomic_DNA"/>
</dbReference>
<dbReference type="EMBL" id="JAMDMM010000031">
    <property type="protein sequence ID" value="MCY9608908.1"/>
    <property type="molecule type" value="Genomic_DNA"/>
</dbReference>
<proteinExistence type="predicted"/>
<keyword evidence="1" id="KW-0472">Membrane</keyword>
<dbReference type="InterPro" id="IPR020509">
    <property type="entry name" value="Uncharacterised_YnzE"/>
</dbReference>
<sequence>MRLYILWGCLVWIGATASFRWFGGWLIQPANPGWMILFYLLTIPIVTAITLPLYRSKHAAGLNLPAVAAAIAVPGMLLDIISLNWYSSLFPSMPLTYAPAFAGWLMWAYGLILLSGWAGIRRRQRSQ</sequence>
<evidence type="ECO:0000313" key="5">
    <source>
        <dbReference type="Proteomes" id="UP001209276"/>
    </source>
</evidence>